<evidence type="ECO:0000313" key="1">
    <source>
        <dbReference type="EMBL" id="SDX51506.1"/>
    </source>
</evidence>
<dbReference type="RefSeq" id="WP_176847215.1">
    <property type="nucleotide sequence ID" value="NZ_CP061498.1"/>
</dbReference>
<reference evidence="1 2" key="1">
    <citation type="submission" date="2016-10" db="EMBL/GenBank/DDBJ databases">
        <authorList>
            <person name="de Groot N.N."/>
        </authorList>
    </citation>
    <scope>NUCLEOTIDE SEQUENCE [LARGE SCALE GENOMIC DNA]</scope>
    <source>
        <strain evidence="1 2">CGMCC 1.8894</strain>
    </source>
</reference>
<gene>
    <name evidence="1" type="ORF">SAMN04488238_109100</name>
</gene>
<dbReference type="STRING" id="564137.SAMN04488238_109100"/>
<organism evidence="1 2">
    <name type="scientific">Roseicitreum antarcticum</name>
    <dbReference type="NCBI Taxonomy" id="564137"/>
    <lineage>
        <taxon>Bacteria</taxon>
        <taxon>Pseudomonadati</taxon>
        <taxon>Pseudomonadota</taxon>
        <taxon>Alphaproteobacteria</taxon>
        <taxon>Rhodobacterales</taxon>
        <taxon>Paracoccaceae</taxon>
        <taxon>Roseicitreum</taxon>
    </lineage>
</organism>
<accession>A0A1H3CBM9</accession>
<dbReference type="Proteomes" id="UP000198539">
    <property type="component" value="Unassembled WGS sequence"/>
</dbReference>
<evidence type="ECO:0000313" key="2">
    <source>
        <dbReference type="Proteomes" id="UP000198539"/>
    </source>
</evidence>
<keyword evidence="2" id="KW-1185">Reference proteome</keyword>
<protein>
    <submittedName>
        <fullName evidence="1">Uncharacterized protein</fullName>
    </submittedName>
</protein>
<dbReference type="AlphaFoldDB" id="A0A1H3CBM9"/>
<sequence length="47" mass="5114">MTNAIAVSLIVLLAGVLALDALVLDWNIPVFVGRKLVLLLETLAVWR</sequence>
<name>A0A1H3CBM9_9RHOB</name>
<proteinExistence type="predicted"/>
<dbReference type="EMBL" id="FNOM01000009">
    <property type="protein sequence ID" value="SDX51506.1"/>
    <property type="molecule type" value="Genomic_DNA"/>
</dbReference>